<evidence type="ECO:0000313" key="2">
    <source>
        <dbReference type="Proteomes" id="UP001163850"/>
    </source>
</evidence>
<name>A0AA38PRP4_9AGAR</name>
<evidence type="ECO:0000313" key="1">
    <source>
        <dbReference type="EMBL" id="KAJ3980406.1"/>
    </source>
</evidence>
<accession>A0AA38PRP4</accession>
<proteinExistence type="predicted"/>
<gene>
    <name evidence="1" type="ORF">F5890DRAFT_1477758</name>
</gene>
<comment type="caution">
    <text evidence="1">The sequence shown here is derived from an EMBL/GenBank/DDBJ whole genome shotgun (WGS) entry which is preliminary data.</text>
</comment>
<protein>
    <submittedName>
        <fullName evidence="1">Uncharacterized protein</fullName>
    </submittedName>
</protein>
<dbReference type="Proteomes" id="UP001163850">
    <property type="component" value="Unassembled WGS sequence"/>
</dbReference>
<dbReference type="AlphaFoldDB" id="A0AA38PRP4"/>
<sequence>MAPFSIPTTLHSSHLAGSSELLHSTMIRNSPPNLLIKLVKRSSFPEAETLDGNNIGGTSDLLAQTCLNQRAETEHKIQRPAGYFGTTICDNLLFRDGVLRFFELNAEVPQTLLHEQPLLHTILRWSAPVIPESMQRRCGQGDYQLGKECSKEEKDVLLPSTDSLFGLSREQARVKKNDKSSSSGSGQYPGKDLGKSSFFLRRIYFCISVFPAHMNATASLIDSFFLDASEVG</sequence>
<organism evidence="1 2">
    <name type="scientific">Lentinula detonsa</name>
    <dbReference type="NCBI Taxonomy" id="2804962"/>
    <lineage>
        <taxon>Eukaryota</taxon>
        <taxon>Fungi</taxon>
        <taxon>Dikarya</taxon>
        <taxon>Basidiomycota</taxon>
        <taxon>Agaricomycotina</taxon>
        <taxon>Agaricomycetes</taxon>
        <taxon>Agaricomycetidae</taxon>
        <taxon>Agaricales</taxon>
        <taxon>Marasmiineae</taxon>
        <taxon>Omphalotaceae</taxon>
        <taxon>Lentinula</taxon>
    </lineage>
</organism>
<dbReference type="EMBL" id="MU802192">
    <property type="protein sequence ID" value="KAJ3980406.1"/>
    <property type="molecule type" value="Genomic_DNA"/>
</dbReference>
<reference evidence="1" key="1">
    <citation type="submission" date="2022-08" db="EMBL/GenBank/DDBJ databases">
        <authorList>
            <consortium name="DOE Joint Genome Institute"/>
            <person name="Min B."/>
            <person name="Riley R."/>
            <person name="Sierra-Patev S."/>
            <person name="Naranjo-Ortiz M."/>
            <person name="Looney B."/>
            <person name="Konkel Z."/>
            <person name="Slot J.C."/>
            <person name="Sakamoto Y."/>
            <person name="Steenwyk J.L."/>
            <person name="Rokas A."/>
            <person name="Carro J."/>
            <person name="Camarero S."/>
            <person name="Ferreira P."/>
            <person name="Molpeceres G."/>
            <person name="Ruiz-Duenas F.J."/>
            <person name="Serrano A."/>
            <person name="Henrissat B."/>
            <person name="Drula E."/>
            <person name="Hughes K.W."/>
            <person name="Mata J.L."/>
            <person name="Ishikawa N.K."/>
            <person name="Vargas-Isla R."/>
            <person name="Ushijima S."/>
            <person name="Smith C.A."/>
            <person name="Ahrendt S."/>
            <person name="Andreopoulos W."/>
            <person name="He G."/>
            <person name="Labutti K."/>
            <person name="Lipzen A."/>
            <person name="Ng V."/>
            <person name="Sandor L."/>
            <person name="Barry K."/>
            <person name="Martinez A.T."/>
            <person name="Xiao Y."/>
            <person name="Gibbons J.G."/>
            <person name="Terashima K."/>
            <person name="Hibbett D.S."/>
            <person name="Grigoriev I.V."/>
        </authorList>
    </citation>
    <scope>NUCLEOTIDE SEQUENCE</scope>
    <source>
        <strain evidence="1">TFB7829</strain>
    </source>
</reference>